<organism evidence="2 3">
    <name type="scientific">Macrostomum lignano</name>
    <dbReference type="NCBI Taxonomy" id="282301"/>
    <lineage>
        <taxon>Eukaryota</taxon>
        <taxon>Metazoa</taxon>
        <taxon>Spiralia</taxon>
        <taxon>Lophotrochozoa</taxon>
        <taxon>Platyhelminthes</taxon>
        <taxon>Rhabditophora</taxon>
        <taxon>Macrostomorpha</taxon>
        <taxon>Macrostomida</taxon>
        <taxon>Macrostomidae</taxon>
        <taxon>Macrostomum</taxon>
    </lineage>
</organism>
<keyword evidence="2" id="KW-1185">Reference proteome</keyword>
<feature type="region of interest" description="Disordered" evidence="1">
    <location>
        <begin position="248"/>
        <end position="270"/>
    </location>
</feature>
<dbReference type="AlphaFoldDB" id="A0A1I8JP11"/>
<sequence length="323" mass="36331">SLTTIQSLRRFCDRDSPAFTQFPFQFQLPEQLPSSFEYYSETGRIIKARVSFSASKAEVENSRRTASHRRERPILIINFYDLNFGELSLSKSRYVPGEDHGHQRATLFNSSTSCVKSTHITFQQRVFLSAGLHRNALASGVDISAFPASVGMPHCEIIDIEIPGSGASHASLIVILRQMCTDSSAAAILRRGASEGCVRLLSVQGTGGGSLLRSLRLSTLATSLSTTRAIWNRRRAQSVPGCTTYYKDRAEGPSRLGPRRQRRRRRGGAELTAWADMSPERRRLLKQRSLRRATVGAFDNALVQRLPRRRRLRLRRAADWQIR</sequence>
<dbReference type="Gene3D" id="2.60.40.640">
    <property type="match status" value="1"/>
</dbReference>
<protein>
    <submittedName>
        <fullName evidence="3">Uncharacterized protein</fullName>
    </submittedName>
</protein>
<evidence type="ECO:0000313" key="3">
    <source>
        <dbReference type="WBParaSite" id="snap_masked-unitig_20767-processed-gene-0.1-mRNA-1"/>
    </source>
</evidence>
<dbReference type="InterPro" id="IPR014752">
    <property type="entry name" value="Arrestin-like_C"/>
</dbReference>
<accession>A0A1I8JP11</accession>
<dbReference type="WBParaSite" id="snap_masked-unitig_20767-processed-gene-0.1-mRNA-1">
    <property type="protein sequence ID" value="snap_masked-unitig_20767-processed-gene-0.1-mRNA-1"/>
    <property type="gene ID" value="snap_masked-unitig_20767-processed-gene-0.1"/>
</dbReference>
<reference evidence="3" key="1">
    <citation type="submission" date="2016-11" db="UniProtKB">
        <authorList>
            <consortium name="WormBaseParasite"/>
        </authorList>
    </citation>
    <scope>IDENTIFICATION</scope>
</reference>
<proteinExistence type="predicted"/>
<name>A0A1I8JP11_9PLAT</name>
<dbReference type="Proteomes" id="UP000095280">
    <property type="component" value="Unplaced"/>
</dbReference>
<feature type="compositionally biased region" description="Basic residues" evidence="1">
    <location>
        <begin position="257"/>
        <end position="266"/>
    </location>
</feature>
<evidence type="ECO:0000256" key="1">
    <source>
        <dbReference type="SAM" id="MobiDB-lite"/>
    </source>
</evidence>
<evidence type="ECO:0000313" key="2">
    <source>
        <dbReference type="Proteomes" id="UP000095280"/>
    </source>
</evidence>